<evidence type="ECO:0000256" key="2">
    <source>
        <dbReference type="ARBA" id="ARBA00006490"/>
    </source>
</evidence>
<reference evidence="12 13" key="1">
    <citation type="submission" date="2020-07" db="EMBL/GenBank/DDBJ databases">
        <title>Sequencing the genomes of 1000 actinobacteria strains.</title>
        <authorList>
            <person name="Klenk H.-P."/>
        </authorList>
    </citation>
    <scope>NUCLEOTIDE SEQUENCE [LARGE SCALE GENOMIC DNA]</scope>
    <source>
        <strain evidence="12 13">DSM 100723</strain>
    </source>
</reference>
<accession>A0A7W3P6W9</accession>
<dbReference type="EMBL" id="JACGWT010000005">
    <property type="protein sequence ID" value="MBA8795496.1"/>
    <property type="molecule type" value="Genomic_DNA"/>
</dbReference>
<dbReference type="GO" id="GO:0051536">
    <property type="term" value="F:iron-sulfur cluster binding"/>
    <property type="evidence" value="ECO:0007669"/>
    <property type="project" value="UniProtKB-KW"/>
</dbReference>
<comment type="catalytic activity">
    <reaction evidence="9">
        <text>(sulfur carrier)-H + L-cysteine = (sulfur carrier)-SH + L-alanine</text>
        <dbReference type="Rhea" id="RHEA:43892"/>
        <dbReference type="Rhea" id="RHEA-COMP:14737"/>
        <dbReference type="Rhea" id="RHEA-COMP:14739"/>
        <dbReference type="ChEBI" id="CHEBI:29917"/>
        <dbReference type="ChEBI" id="CHEBI:35235"/>
        <dbReference type="ChEBI" id="CHEBI:57972"/>
        <dbReference type="ChEBI" id="CHEBI:64428"/>
        <dbReference type="EC" id="2.8.1.7"/>
    </reaction>
</comment>
<keyword evidence="5" id="KW-0479">Metal-binding</keyword>
<evidence type="ECO:0000256" key="10">
    <source>
        <dbReference type="RuleBase" id="RU004504"/>
    </source>
</evidence>
<name>A0A7W3P6W9_9ACTN</name>
<dbReference type="PANTHER" id="PTHR11601:SF34">
    <property type="entry name" value="CYSTEINE DESULFURASE"/>
    <property type="match status" value="1"/>
</dbReference>
<organism evidence="12 13">
    <name type="scientific">Microlunatus kandeliicorticis</name>
    <dbReference type="NCBI Taxonomy" id="1759536"/>
    <lineage>
        <taxon>Bacteria</taxon>
        <taxon>Bacillati</taxon>
        <taxon>Actinomycetota</taxon>
        <taxon>Actinomycetes</taxon>
        <taxon>Propionibacteriales</taxon>
        <taxon>Propionibacteriaceae</taxon>
        <taxon>Microlunatus</taxon>
    </lineage>
</organism>
<evidence type="ECO:0000256" key="8">
    <source>
        <dbReference type="ARBA" id="ARBA00023014"/>
    </source>
</evidence>
<dbReference type="PROSITE" id="PS00595">
    <property type="entry name" value="AA_TRANSFER_CLASS_5"/>
    <property type="match status" value="1"/>
</dbReference>
<gene>
    <name evidence="12" type="ORF">FHX74_003132</name>
</gene>
<dbReference type="Gene3D" id="3.90.1150.10">
    <property type="entry name" value="Aspartate Aminotransferase, domain 1"/>
    <property type="match status" value="1"/>
</dbReference>
<dbReference type="InterPro" id="IPR015424">
    <property type="entry name" value="PyrdxlP-dep_Trfase"/>
</dbReference>
<dbReference type="EC" id="2.8.1.7" evidence="3"/>
<dbReference type="PANTHER" id="PTHR11601">
    <property type="entry name" value="CYSTEINE DESULFURYLASE FAMILY MEMBER"/>
    <property type="match status" value="1"/>
</dbReference>
<evidence type="ECO:0000256" key="1">
    <source>
        <dbReference type="ARBA" id="ARBA00001933"/>
    </source>
</evidence>
<dbReference type="AlphaFoldDB" id="A0A7W3P6W9"/>
<evidence type="ECO:0000256" key="5">
    <source>
        <dbReference type="ARBA" id="ARBA00022723"/>
    </source>
</evidence>
<dbReference type="InterPro" id="IPR000192">
    <property type="entry name" value="Aminotrans_V_dom"/>
</dbReference>
<dbReference type="InterPro" id="IPR015421">
    <property type="entry name" value="PyrdxlP-dep_Trfase_major"/>
</dbReference>
<dbReference type="GO" id="GO:0031071">
    <property type="term" value="F:cysteine desulfurase activity"/>
    <property type="evidence" value="ECO:0007669"/>
    <property type="project" value="UniProtKB-EC"/>
</dbReference>
<dbReference type="GO" id="GO:0046872">
    <property type="term" value="F:metal ion binding"/>
    <property type="evidence" value="ECO:0007669"/>
    <property type="project" value="UniProtKB-KW"/>
</dbReference>
<evidence type="ECO:0000313" key="12">
    <source>
        <dbReference type="EMBL" id="MBA8795496.1"/>
    </source>
</evidence>
<dbReference type="Proteomes" id="UP000523079">
    <property type="component" value="Unassembled WGS sequence"/>
</dbReference>
<keyword evidence="8" id="KW-0411">Iron-sulfur</keyword>
<comment type="cofactor">
    <cofactor evidence="1 10">
        <name>pyridoxal 5'-phosphate</name>
        <dbReference type="ChEBI" id="CHEBI:597326"/>
    </cofactor>
</comment>
<proteinExistence type="inferred from homology"/>
<evidence type="ECO:0000256" key="9">
    <source>
        <dbReference type="ARBA" id="ARBA00050776"/>
    </source>
</evidence>
<evidence type="ECO:0000259" key="11">
    <source>
        <dbReference type="Pfam" id="PF00266"/>
    </source>
</evidence>
<keyword evidence="7" id="KW-0408">Iron</keyword>
<comment type="similarity">
    <text evidence="2">Belongs to the class-V pyridoxal-phosphate-dependent aminotransferase family. NifS/IscS subfamily.</text>
</comment>
<evidence type="ECO:0000256" key="3">
    <source>
        <dbReference type="ARBA" id="ARBA00012239"/>
    </source>
</evidence>
<dbReference type="InterPro" id="IPR020578">
    <property type="entry name" value="Aminotrans_V_PyrdxlP_BS"/>
</dbReference>
<feature type="domain" description="Aminotransferase class V" evidence="11">
    <location>
        <begin position="4"/>
        <end position="368"/>
    </location>
</feature>
<dbReference type="SUPFAM" id="SSF53383">
    <property type="entry name" value="PLP-dependent transferases"/>
    <property type="match status" value="1"/>
</dbReference>
<dbReference type="Gene3D" id="3.40.640.10">
    <property type="entry name" value="Type I PLP-dependent aspartate aminotransferase-like (Major domain)"/>
    <property type="match status" value="1"/>
</dbReference>
<dbReference type="InterPro" id="IPR016454">
    <property type="entry name" value="Cysteine_dSase"/>
</dbReference>
<keyword evidence="6" id="KW-0663">Pyridoxal phosphate</keyword>
<dbReference type="InterPro" id="IPR015422">
    <property type="entry name" value="PyrdxlP-dep_Trfase_small"/>
</dbReference>
<sequence>MTRTYLDHAASTPMRPVAIEAVAVELSRTGNPSSLHGSGRAARKRVEECREQIAAAVGAHPTEVVFTSGGTESDNLAVLGGFAAARRRGRDVVVCAATEHHAVLDTVHRLGTAGATVEVVGVDAEGRPDPEALAALVDRYADRLGVVSVMAANNETGVCTDLDAVVAAGRRSPALLHSDAVQLVGQRPFSFADSGLDAVSLTGHKLGGPVGTGALLLRRDAAVDPIQFGGGQERELRSGTLDVAGIAGFAAAVDAAVAALATEQPRRAALRDRLVAGVLAAVPGSRLNGGGERLPGIANLEFAGADADAVLMLLDRAGIDCSTGSACSAGLAQPSHVLLAMGRDPRQARSALRFSLGHPSTEADVAALLAALPEAVERGRLASAA</sequence>
<comment type="caution">
    <text evidence="12">The sequence shown here is derived from an EMBL/GenBank/DDBJ whole genome shotgun (WGS) entry which is preliminary data.</text>
</comment>
<dbReference type="RefSeq" id="WP_182561110.1">
    <property type="nucleotide sequence ID" value="NZ_JACGWT010000005.1"/>
</dbReference>
<evidence type="ECO:0000256" key="6">
    <source>
        <dbReference type="ARBA" id="ARBA00022898"/>
    </source>
</evidence>
<keyword evidence="4 12" id="KW-0808">Transferase</keyword>
<protein>
    <recommendedName>
        <fullName evidence="3">cysteine desulfurase</fullName>
        <ecNumber evidence="3">2.8.1.7</ecNumber>
    </recommendedName>
</protein>
<dbReference type="Gene3D" id="1.10.260.50">
    <property type="match status" value="1"/>
</dbReference>
<dbReference type="Pfam" id="PF00266">
    <property type="entry name" value="Aminotran_5"/>
    <property type="match status" value="1"/>
</dbReference>
<evidence type="ECO:0000256" key="7">
    <source>
        <dbReference type="ARBA" id="ARBA00023004"/>
    </source>
</evidence>
<keyword evidence="13" id="KW-1185">Reference proteome</keyword>
<evidence type="ECO:0000313" key="13">
    <source>
        <dbReference type="Proteomes" id="UP000523079"/>
    </source>
</evidence>
<dbReference type="PIRSF" id="PIRSF005572">
    <property type="entry name" value="NifS"/>
    <property type="match status" value="1"/>
</dbReference>
<evidence type="ECO:0000256" key="4">
    <source>
        <dbReference type="ARBA" id="ARBA00022679"/>
    </source>
</evidence>